<name>A0A975KJ69_9BACE</name>
<sequence>MSDNAKVSTAATNSFGTSAHETGINFSTVNPYDYFHSMGIDLQDFSIRILGKRRKNGVAITGVFNICGIYYTVGAEDYEHLLADLLERYRRKHAYHKRCREQKRERNMLSFINRYPDAMVLPAYFS</sequence>
<reference evidence="1" key="1">
    <citation type="journal article" date="2021" name="PLoS Genet.">
        <title>Mobile Type VI secretion system loci of the gut Bacteroidales display extensive intra-ecosystem transfer, multi-species spread and geographical clustering.</title>
        <authorList>
            <person name="Garcia-Bayona L."/>
            <person name="Coyne M.J."/>
            <person name="Comstock L.E."/>
        </authorList>
    </citation>
    <scope>NUCLEOTIDE SEQUENCE</scope>
    <source>
        <strain evidence="1">CL11T00C20</strain>
    </source>
</reference>
<proteinExistence type="predicted"/>
<gene>
    <name evidence="1" type="ORF">INE88_03809</name>
</gene>
<dbReference type="KEGG" id="beg:INE88_03809"/>
<dbReference type="EMBL" id="CP072227">
    <property type="protein sequence ID" value="QUT46964.1"/>
    <property type="molecule type" value="Genomic_DNA"/>
</dbReference>
<dbReference type="AlphaFoldDB" id="A0A975KJ69"/>
<accession>A0A975KJ69</accession>
<protein>
    <submittedName>
        <fullName evidence="1">Uncharacterized protein</fullName>
    </submittedName>
</protein>
<dbReference type="RefSeq" id="WP_211454535.1">
    <property type="nucleotide sequence ID" value="NZ_CP072227.1"/>
</dbReference>
<evidence type="ECO:0000313" key="1">
    <source>
        <dbReference type="EMBL" id="QUT46964.1"/>
    </source>
</evidence>
<evidence type="ECO:0000313" key="2">
    <source>
        <dbReference type="Proteomes" id="UP000679226"/>
    </source>
</evidence>
<organism evidence="1 2">
    <name type="scientific">Bacteroides eggerthii</name>
    <dbReference type="NCBI Taxonomy" id="28111"/>
    <lineage>
        <taxon>Bacteria</taxon>
        <taxon>Pseudomonadati</taxon>
        <taxon>Bacteroidota</taxon>
        <taxon>Bacteroidia</taxon>
        <taxon>Bacteroidales</taxon>
        <taxon>Bacteroidaceae</taxon>
        <taxon>Bacteroides</taxon>
    </lineage>
</organism>
<dbReference type="Proteomes" id="UP000679226">
    <property type="component" value="Chromosome"/>
</dbReference>